<name>A0A7U7GCI6_9GAMM</name>
<organism evidence="1 2">
    <name type="scientific">Candidatus Contendobacter odensis Run_B_J11</name>
    <dbReference type="NCBI Taxonomy" id="1400861"/>
    <lineage>
        <taxon>Bacteria</taxon>
        <taxon>Pseudomonadati</taxon>
        <taxon>Pseudomonadota</taxon>
        <taxon>Gammaproteobacteria</taxon>
        <taxon>Candidatus Competibacteraceae</taxon>
        <taxon>Candidatus Contendibacter</taxon>
    </lineage>
</organism>
<proteinExistence type="predicted"/>
<keyword evidence="2" id="KW-1185">Reference proteome</keyword>
<evidence type="ECO:0000313" key="2">
    <source>
        <dbReference type="Proteomes" id="UP000019184"/>
    </source>
</evidence>
<sequence length="102" mass="11628">MGRKVLLSPRHAMKSYRVPLIGILRRIAQRAQFAFGDRFGHPEGVPPENMNVSVDQRRKPRDILVPDHATLPAQWGERHFMAFIVSLLSAGRVLSYRHSRAS</sequence>
<accession>A0A7U7GCI6</accession>
<comment type="caution">
    <text evidence="1">The sequence shown here is derived from an EMBL/GenBank/DDBJ whole genome shotgun (WGS) entry which is preliminary data.</text>
</comment>
<reference evidence="1 2" key="1">
    <citation type="journal article" date="2014" name="ISME J.">
        <title>Candidatus Competibacter-lineage genomes retrieved from metagenomes reveal functional metabolic diversity.</title>
        <authorList>
            <person name="McIlroy S.J."/>
            <person name="Albertsen M."/>
            <person name="Andresen E.K."/>
            <person name="Saunders A.M."/>
            <person name="Kristiansen R."/>
            <person name="Stokholm-Bjerregaard M."/>
            <person name="Nielsen K.L."/>
            <person name="Nielsen P.H."/>
        </authorList>
    </citation>
    <scope>NUCLEOTIDE SEQUENCE [LARGE SCALE GENOMIC DNA]</scope>
    <source>
        <strain evidence="1 2">Run_B_J11</strain>
    </source>
</reference>
<gene>
    <name evidence="1" type="ORF">BN874_2910001</name>
</gene>
<dbReference type="EMBL" id="CBTK010000214">
    <property type="protein sequence ID" value="CDH45835.1"/>
    <property type="molecule type" value="Genomic_DNA"/>
</dbReference>
<evidence type="ECO:0000313" key="1">
    <source>
        <dbReference type="EMBL" id="CDH45835.1"/>
    </source>
</evidence>
<dbReference type="AlphaFoldDB" id="A0A7U7GCI6"/>
<protein>
    <submittedName>
        <fullName evidence="1">Uncharacterized protein</fullName>
    </submittedName>
</protein>
<dbReference type="Proteomes" id="UP000019184">
    <property type="component" value="Unassembled WGS sequence"/>
</dbReference>